<evidence type="ECO:0000256" key="1">
    <source>
        <dbReference type="SAM" id="MobiDB-lite"/>
    </source>
</evidence>
<evidence type="ECO:0008006" key="4">
    <source>
        <dbReference type="Google" id="ProtNLM"/>
    </source>
</evidence>
<feature type="compositionally biased region" description="Acidic residues" evidence="1">
    <location>
        <begin position="190"/>
        <end position="200"/>
    </location>
</feature>
<feature type="region of interest" description="Disordered" evidence="1">
    <location>
        <begin position="161"/>
        <end position="213"/>
    </location>
</feature>
<proteinExistence type="predicted"/>
<feature type="compositionally biased region" description="Basic and acidic residues" evidence="1">
    <location>
        <begin position="203"/>
        <end position="213"/>
    </location>
</feature>
<feature type="compositionally biased region" description="Acidic residues" evidence="1">
    <location>
        <begin position="171"/>
        <end position="182"/>
    </location>
</feature>
<keyword evidence="3" id="KW-1185">Reference proteome</keyword>
<evidence type="ECO:0000313" key="2">
    <source>
        <dbReference type="EMBL" id="MCZ4522053.1"/>
    </source>
</evidence>
<dbReference type="RefSeq" id="WP_269608498.1">
    <property type="nucleotide sequence ID" value="NZ_JAPWIJ010000017.1"/>
</dbReference>
<comment type="caution">
    <text evidence="2">The sequence shown here is derived from an EMBL/GenBank/DDBJ whole genome shotgun (WGS) entry which is preliminary data.</text>
</comment>
<dbReference type="EMBL" id="JAPWIJ010000017">
    <property type="protein sequence ID" value="MCZ4522053.1"/>
    <property type="molecule type" value="Genomic_DNA"/>
</dbReference>
<feature type="region of interest" description="Disordered" evidence="1">
    <location>
        <begin position="227"/>
        <end position="250"/>
    </location>
</feature>
<protein>
    <recommendedName>
        <fullName evidence="4">Transposase</fullName>
    </recommendedName>
</protein>
<name>A0ABT4MM29_9NOCA</name>
<gene>
    <name evidence="2" type="ORF">O4220_26325</name>
</gene>
<evidence type="ECO:0000313" key="3">
    <source>
        <dbReference type="Proteomes" id="UP001081071"/>
    </source>
</evidence>
<accession>A0ABT4MM29</accession>
<dbReference type="Proteomes" id="UP001081071">
    <property type="component" value="Unassembled WGS sequence"/>
</dbReference>
<sequence>MSEDLPHIAAVVDDLYSLAPADFVSHRSAYVARFKKSGDKSGAASVGALRKPTVVAWLVNSLARRDESALAELFELGEQLERAQQRGDGARLRELSTARSTSIRALTEKAIALGRDLGATVGDSAAREIANTLNAAMADPEIRDRVRAGRTVTAETYSGFGPALLSLVPDPPEDETETEPEPDGVPAADDVPESDPENSSEAEQLREAEHDRLVAEFDAAETAFDAARDAAEAADSDTERVVSERRSATKEVERLEAELDAARAKAKSARAAERTSVEHAQSTAEALEAAKARVAEARAALEEPS</sequence>
<reference evidence="2" key="1">
    <citation type="submission" date="2022-12" db="EMBL/GenBank/DDBJ databases">
        <authorList>
            <person name="Krivoruchko A.V."/>
            <person name="Elkin A."/>
        </authorList>
    </citation>
    <scope>NUCLEOTIDE SEQUENCE</scope>
    <source>
        <strain evidence="2">IEGM 1391</strain>
    </source>
</reference>
<organism evidence="2 3">
    <name type="scientific">Rhodococcus ruber</name>
    <dbReference type="NCBI Taxonomy" id="1830"/>
    <lineage>
        <taxon>Bacteria</taxon>
        <taxon>Bacillati</taxon>
        <taxon>Actinomycetota</taxon>
        <taxon>Actinomycetes</taxon>
        <taxon>Mycobacteriales</taxon>
        <taxon>Nocardiaceae</taxon>
        <taxon>Rhodococcus</taxon>
    </lineage>
</organism>